<protein>
    <recommendedName>
        <fullName evidence="3">Solute-binding protein family 3/N-terminal domain-containing protein</fullName>
    </recommendedName>
</protein>
<evidence type="ECO:0000259" key="3">
    <source>
        <dbReference type="SMART" id="SM00062"/>
    </source>
</evidence>
<feature type="signal peptide" evidence="2">
    <location>
        <begin position="1"/>
        <end position="25"/>
    </location>
</feature>
<evidence type="ECO:0000313" key="4">
    <source>
        <dbReference type="EMBL" id="PIW14507.1"/>
    </source>
</evidence>
<sequence>MKRLLRWGLPLLLFLISGCPGQNVAERSQTLRVGMDPNIGKPFIYKLEPTAKTASSDNYGGFEFEIVRYLARKLNKKLEIKELAWEKLLESVSKKEVDLALNAIEKPEANNPQLPAGLLFTEHYYTAYQQLVVRKADTFTYNLSDLKGKKVGVIRDSVSQILLDDLNRLKEAGIGVQAYDEPETLFQDLAQSRLNGVLSERALAGWYLWTVPGLRLTGEPITPETPYVGVVQAENKELLEQINQVMRKALKDPVFMKIFSKWHVSIRR</sequence>
<accession>A0A2M7FYT0</accession>
<dbReference type="Proteomes" id="UP000231019">
    <property type="component" value="Unassembled WGS sequence"/>
</dbReference>
<dbReference type="SUPFAM" id="SSF53850">
    <property type="entry name" value="Periplasmic binding protein-like II"/>
    <property type="match status" value="1"/>
</dbReference>
<proteinExistence type="predicted"/>
<feature type="domain" description="Solute-binding protein family 3/N-terminal" evidence="3">
    <location>
        <begin position="30"/>
        <end position="266"/>
    </location>
</feature>
<reference evidence="4 5" key="1">
    <citation type="submission" date="2017-09" db="EMBL/GenBank/DDBJ databases">
        <title>Depth-based differentiation of microbial function through sediment-hosted aquifers and enrichment of novel symbionts in the deep terrestrial subsurface.</title>
        <authorList>
            <person name="Probst A.J."/>
            <person name="Ladd B."/>
            <person name="Jarett J.K."/>
            <person name="Geller-Mcgrath D.E."/>
            <person name="Sieber C.M."/>
            <person name="Emerson J.B."/>
            <person name="Anantharaman K."/>
            <person name="Thomas B.C."/>
            <person name="Malmstrom R."/>
            <person name="Stieglmeier M."/>
            <person name="Klingl A."/>
            <person name="Woyke T."/>
            <person name="Ryan C.M."/>
            <person name="Banfield J.F."/>
        </authorList>
    </citation>
    <scope>NUCLEOTIDE SEQUENCE [LARGE SCALE GENOMIC DNA]</scope>
    <source>
        <strain evidence="4">CG17_big_fil_post_rev_8_21_14_2_50_48_46</strain>
    </source>
</reference>
<dbReference type="Pfam" id="PF00497">
    <property type="entry name" value="SBP_bac_3"/>
    <property type="match status" value="1"/>
</dbReference>
<evidence type="ECO:0000256" key="2">
    <source>
        <dbReference type="SAM" id="SignalP"/>
    </source>
</evidence>
<dbReference type="PANTHER" id="PTHR35936">
    <property type="entry name" value="MEMBRANE-BOUND LYTIC MUREIN TRANSGLYCOSYLASE F"/>
    <property type="match status" value="1"/>
</dbReference>
<feature type="chain" id="PRO_5014876273" description="Solute-binding protein family 3/N-terminal domain-containing protein" evidence="2">
    <location>
        <begin position="26"/>
        <end position="268"/>
    </location>
</feature>
<dbReference type="SMART" id="SM00062">
    <property type="entry name" value="PBPb"/>
    <property type="match status" value="1"/>
</dbReference>
<organism evidence="4 5">
    <name type="scientific">bacterium (Candidatus Blackallbacteria) CG17_big_fil_post_rev_8_21_14_2_50_48_46</name>
    <dbReference type="NCBI Taxonomy" id="2014261"/>
    <lineage>
        <taxon>Bacteria</taxon>
        <taxon>Candidatus Blackallbacteria</taxon>
    </lineage>
</organism>
<dbReference type="PROSITE" id="PS51257">
    <property type="entry name" value="PROKAR_LIPOPROTEIN"/>
    <property type="match status" value="1"/>
</dbReference>
<dbReference type="AlphaFoldDB" id="A0A2M7FYT0"/>
<gene>
    <name evidence="4" type="ORF">COW36_20930</name>
</gene>
<dbReference type="CDD" id="cd13530">
    <property type="entry name" value="PBP2_peptides_like"/>
    <property type="match status" value="1"/>
</dbReference>
<dbReference type="Gene3D" id="3.40.190.10">
    <property type="entry name" value="Periplasmic binding protein-like II"/>
    <property type="match status" value="2"/>
</dbReference>
<dbReference type="EMBL" id="PFFQ01000059">
    <property type="protein sequence ID" value="PIW14507.1"/>
    <property type="molecule type" value="Genomic_DNA"/>
</dbReference>
<dbReference type="PANTHER" id="PTHR35936:SF19">
    <property type="entry name" value="AMINO-ACID-BINDING PROTEIN YXEM-RELATED"/>
    <property type="match status" value="1"/>
</dbReference>
<evidence type="ECO:0000313" key="5">
    <source>
        <dbReference type="Proteomes" id="UP000231019"/>
    </source>
</evidence>
<name>A0A2M7FYT0_9BACT</name>
<evidence type="ECO:0000256" key="1">
    <source>
        <dbReference type="ARBA" id="ARBA00022729"/>
    </source>
</evidence>
<keyword evidence="1 2" id="KW-0732">Signal</keyword>
<dbReference type="InterPro" id="IPR001638">
    <property type="entry name" value="Solute-binding_3/MltF_N"/>
</dbReference>
<comment type="caution">
    <text evidence="4">The sequence shown here is derived from an EMBL/GenBank/DDBJ whole genome shotgun (WGS) entry which is preliminary data.</text>
</comment>